<protein>
    <recommendedName>
        <fullName evidence="3">RHS repeat protein</fullName>
    </recommendedName>
</protein>
<dbReference type="Gene3D" id="2.180.10.10">
    <property type="entry name" value="RHS repeat-associated core"/>
    <property type="match status" value="2"/>
</dbReference>
<reference evidence="1" key="1">
    <citation type="submission" date="2022-06" db="EMBL/GenBank/DDBJ databases">
        <title>Akkermansia biwalacus sp. nov., an anaerobic mucin-degrading bacterium isolated from human intestine.</title>
        <authorList>
            <person name="Kobayashi Y."/>
            <person name="Inoue S."/>
            <person name="Kawahara T."/>
            <person name="Kohda N."/>
        </authorList>
    </citation>
    <scope>NUCLEOTIDE SEQUENCE</scope>
    <source>
        <strain evidence="1">WON2089</strain>
    </source>
</reference>
<dbReference type="PANTHER" id="PTHR32305">
    <property type="match status" value="1"/>
</dbReference>
<dbReference type="PANTHER" id="PTHR32305:SF15">
    <property type="entry name" value="PROTEIN RHSA-RELATED"/>
    <property type="match status" value="1"/>
</dbReference>
<evidence type="ECO:0000313" key="2">
    <source>
        <dbReference type="Proteomes" id="UP001062263"/>
    </source>
</evidence>
<proteinExistence type="predicted"/>
<dbReference type="Proteomes" id="UP001062263">
    <property type="component" value="Chromosome"/>
</dbReference>
<name>A0ABM7ZFN8_9BACT</name>
<sequence length="1299" mass="144379">MLEVGGENSGGGGEGGGAASFSFRANPQCSIGLRYKHPLEWTCSWDSASRQATVKRPTGSSISFRAAAGSADAPVSGGSRKLNYRVRLLNQDKSPCTDGNPIYLDMVQSNGSTLRFSASTGKVVSLISSSGVETTAEAYAAKLQVNRHPSTGAIQSIWSQSQGLLQAVPEGNKLTLEWYSPSQVNKTARSVTASGTPYKTVSYENTLKDGAPVMLITEQRQGMAAFHTERKVEGNNVTITQGEGDERIVRRIERNSLPGGKWEMIESYRKINEETPVSCVRTVQKSTDGGWLTISRTEGYNTPLAQTTLYTYNDQFRVSLEIQPDGGYTRYEYDDQGRVILQATPWAGGGEKGTRTTYADLRFNDFRPATEREIIIAQDGTETVLSQRSYTYEDSVEINRTTVTETALGSDQVHTSVSETYGEAAQYPYARGRQKMSQGINGVQTVYTYEASSEYGAIHKVTTTVQANGSIVPGQSTRSVEYIAENGTITRQEQYVHTGENWSLISSEDYQYDAELKLAKTTRGNGRTSTTEWMCCGPLREIDEDGVVISYGYNSAKQLVETIRSATETTPETIISYIRDADGRIISTRKDVGALTTVESTQYDDLGRVVSTTDILGRVTSTQYNEDLLTTTVTTPSGATLITKTYYDGTTILQTGTGQREMETQLELTQEGILTTTLSQGVVLSQTLQNGFGQTIRQEQPNTLEGFIVTSNTYNSKGQLICTQTEDMAPTMTSYNEIGYAIKETILLDQFNPDNVTKNRISENTICHQIREDGVYQLQTFITYNTAGFPLTQIKESLISELSSVLKKKNITTDIYGHQSMRWTEYGGPTQCIHYSQIPTSDIVATFLAVDNFTVTQTDHAGIHFSQERSYTTKGMILQQTDARGNVTTTEFDIAGRSVKVTNPAGNVTAIRYSSYYDSPICITNALGDTICYSYDIRGRKTAEFGTATRPLCFAYDETDHMVTLTTFRTGEGDIATDPSDRTDGDSTTWLYDTATGFELKKTYADGSCTVKTYDRLNRLETVTKARGIITSYAYAQLTGELISVTHNDATPPWHFNYNHLGQIISITDASGIRELSYDAYGKMIQDTSFGTVENCLQENFDSFGRSSGYCLMLGTRTVQHSSLGYNHKGAITRMDLEELTSPFTWEYDNVSGFLKQLSYPNGLVRKNIYHPTLNLFSSINYEDLENGDMIAGHTYQYDELMRPIQRQNFWDATTSTTRNFTYNSRSELVNDQFLAGENFVYQYDNIGNRKISREQEGERYYNTNRLNQYITINREETSFIPSYDADGNQTHIKTSTGV</sequence>
<dbReference type="InterPro" id="IPR031325">
    <property type="entry name" value="RHS_repeat"/>
</dbReference>
<evidence type="ECO:0008006" key="3">
    <source>
        <dbReference type="Google" id="ProtNLM"/>
    </source>
</evidence>
<dbReference type="RefSeq" id="WP_265145682.1">
    <property type="nucleotide sequence ID" value="NZ_AP025943.1"/>
</dbReference>
<gene>
    <name evidence="1" type="ORF">Abiwalacus_10770</name>
</gene>
<dbReference type="InterPro" id="IPR006530">
    <property type="entry name" value="YD"/>
</dbReference>
<organism evidence="1 2">
    <name type="scientific">Akkermansia biwaensis</name>
    <dbReference type="NCBI Taxonomy" id="2946555"/>
    <lineage>
        <taxon>Bacteria</taxon>
        <taxon>Pseudomonadati</taxon>
        <taxon>Verrucomicrobiota</taxon>
        <taxon>Verrucomicrobiia</taxon>
        <taxon>Verrucomicrobiales</taxon>
        <taxon>Akkermansiaceae</taxon>
        <taxon>Akkermansia</taxon>
    </lineage>
</organism>
<dbReference type="InterPro" id="IPR050708">
    <property type="entry name" value="T6SS_VgrG/RHS"/>
</dbReference>
<keyword evidence="2" id="KW-1185">Reference proteome</keyword>
<evidence type="ECO:0000313" key="1">
    <source>
        <dbReference type="EMBL" id="BDL43503.1"/>
    </source>
</evidence>
<dbReference type="EMBL" id="AP025943">
    <property type="protein sequence ID" value="BDL43503.1"/>
    <property type="molecule type" value="Genomic_DNA"/>
</dbReference>
<dbReference type="Pfam" id="PF05593">
    <property type="entry name" value="RHS_repeat"/>
    <property type="match status" value="2"/>
</dbReference>
<dbReference type="NCBIfam" id="TIGR01643">
    <property type="entry name" value="YD_repeat_2x"/>
    <property type="match status" value="2"/>
</dbReference>
<accession>A0ABM7ZFN8</accession>